<gene>
    <name evidence="2" type="ORF">GA0061105_101824</name>
</gene>
<proteinExistence type="predicted"/>
<evidence type="ECO:0000256" key="1">
    <source>
        <dbReference type="SAM" id="SignalP"/>
    </source>
</evidence>
<feature type="signal peptide" evidence="1">
    <location>
        <begin position="1"/>
        <end position="18"/>
    </location>
</feature>
<dbReference type="SUPFAM" id="SSF52096">
    <property type="entry name" value="ClpP/crotonase"/>
    <property type="match status" value="1"/>
</dbReference>
<dbReference type="STRING" id="1138170.GA0061105_101824"/>
<reference evidence="2 3" key="1">
    <citation type="submission" date="2016-08" db="EMBL/GenBank/DDBJ databases">
        <authorList>
            <person name="Seilhamer J.J."/>
        </authorList>
    </citation>
    <scope>NUCLEOTIDE SEQUENCE [LARGE SCALE GENOMIC DNA]</scope>
    <source>
        <strain evidence="2 3">HBR26</strain>
    </source>
</reference>
<organism evidence="2 3">
    <name type="scientific">Rhizobium aethiopicum</name>
    <dbReference type="NCBI Taxonomy" id="1138170"/>
    <lineage>
        <taxon>Bacteria</taxon>
        <taxon>Pseudomonadati</taxon>
        <taxon>Pseudomonadota</taxon>
        <taxon>Alphaproteobacteria</taxon>
        <taxon>Hyphomicrobiales</taxon>
        <taxon>Rhizobiaceae</taxon>
        <taxon>Rhizobium/Agrobacterium group</taxon>
        <taxon>Rhizobium</taxon>
    </lineage>
</organism>
<sequence length="302" mass="31842">MRYIAAGLLFLCAFPLSAAEITRQPLENDTDLISITGVLNDGDEIAFRNLAAASRKALVFLNSEGGDLKAGIEIGRDIRLRGFATATPPGTLCASACALTWLAGSPRFLQPDSNIGFHAAFRVVDGKASESGVANALVGAYLNQLGLPETAIAYVTSAPPEGIAWLTAAKAQAVGITYRAIDEDGPDPASEGRKTYPHDPMGTVTAFYSALAAADGETASALVIPEKRGKGPFNEASIQAFYGAMSQPLKLTGTALRGDDNVRVSYEYVTNDGRRCKGRADVQTTYVFGKTLVSRIKVLDGC</sequence>
<dbReference type="EMBL" id="FMAJ01000001">
    <property type="protein sequence ID" value="SCB56981.1"/>
    <property type="molecule type" value="Genomic_DNA"/>
</dbReference>
<dbReference type="Gene3D" id="3.90.226.10">
    <property type="entry name" value="2-enoyl-CoA Hydratase, Chain A, domain 1"/>
    <property type="match status" value="1"/>
</dbReference>
<protein>
    <recommendedName>
        <fullName evidence="4">ATP-dependent protease ClpP, protease subunit</fullName>
    </recommendedName>
</protein>
<accession>A0A1C3XXK4</accession>
<dbReference type="Proteomes" id="UP000198723">
    <property type="component" value="Unassembled WGS sequence"/>
</dbReference>
<name>A0A1C3XXK4_9HYPH</name>
<dbReference type="AlphaFoldDB" id="A0A1C3XXK4"/>
<evidence type="ECO:0000313" key="2">
    <source>
        <dbReference type="EMBL" id="SCB56981.1"/>
    </source>
</evidence>
<feature type="chain" id="PRO_5008687041" description="ATP-dependent protease ClpP, protease subunit" evidence="1">
    <location>
        <begin position="19"/>
        <end position="302"/>
    </location>
</feature>
<keyword evidence="1" id="KW-0732">Signal</keyword>
<dbReference type="RefSeq" id="WP_092748332.1">
    <property type="nucleotide sequence ID" value="NZ_FMAJ01000001.1"/>
</dbReference>
<evidence type="ECO:0008006" key="4">
    <source>
        <dbReference type="Google" id="ProtNLM"/>
    </source>
</evidence>
<dbReference type="InterPro" id="IPR029045">
    <property type="entry name" value="ClpP/crotonase-like_dom_sf"/>
</dbReference>
<evidence type="ECO:0000313" key="3">
    <source>
        <dbReference type="Proteomes" id="UP000198723"/>
    </source>
</evidence>